<proteinExistence type="inferred from homology"/>
<accession>A0A642V251</accession>
<dbReference type="GO" id="GO:1990904">
    <property type="term" value="C:ribonucleoprotein complex"/>
    <property type="evidence" value="ECO:0007669"/>
    <property type="project" value="UniProtKB-KW"/>
</dbReference>
<protein>
    <recommendedName>
        <fullName evidence="6">Ribosomal protein S8</fullName>
    </recommendedName>
</protein>
<evidence type="ECO:0000313" key="4">
    <source>
        <dbReference type="EMBL" id="KAA8911451.1"/>
    </source>
</evidence>
<comment type="caution">
    <text evidence="4">The sequence shown here is derived from an EMBL/GenBank/DDBJ whole genome shotgun (WGS) entry which is preliminary data.</text>
</comment>
<dbReference type="Pfam" id="PF00410">
    <property type="entry name" value="Ribosomal_S8"/>
    <property type="match status" value="1"/>
</dbReference>
<dbReference type="OrthoDB" id="409928at2759"/>
<dbReference type="VEuPathDB" id="FungiDB:TRICI_003813"/>
<evidence type="ECO:0008006" key="6">
    <source>
        <dbReference type="Google" id="ProtNLM"/>
    </source>
</evidence>
<dbReference type="Proteomes" id="UP000761534">
    <property type="component" value="Unassembled WGS sequence"/>
</dbReference>
<keyword evidence="2" id="KW-0689">Ribosomal protein</keyword>
<keyword evidence="5" id="KW-1185">Reference proteome</keyword>
<sequence>MTKLHLQVALGLYKEGFISSVQRGDLKGPDRIYTPNTADNISTRRIWLGLKYHNFNSVLKSMHLVSKPSRRVIAKPNAIKDLVAGKPFRQIQPLAMGEVMFVRLADGDVVEVQEAAKKNLGGEILCRVN</sequence>
<dbReference type="Gene3D" id="3.30.1490.10">
    <property type="match status" value="1"/>
</dbReference>
<organism evidence="4 5">
    <name type="scientific">Trichomonascus ciferrii</name>
    <dbReference type="NCBI Taxonomy" id="44093"/>
    <lineage>
        <taxon>Eukaryota</taxon>
        <taxon>Fungi</taxon>
        <taxon>Dikarya</taxon>
        <taxon>Ascomycota</taxon>
        <taxon>Saccharomycotina</taxon>
        <taxon>Dipodascomycetes</taxon>
        <taxon>Dipodascales</taxon>
        <taxon>Trichomonascaceae</taxon>
        <taxon>Trichomonascus</taxon>
        <taxon>Trichomonascus ciferrii complex</taxon>
    </lineage>
</organism>
<dbReference type="AlphaFoldDB" id="A0A642V251"/>
<reference evidence="4" key="1">
    <citation type="journal article" date="2019" name="G3 (Bethesda)">
        <title>Genome Assemblies of Two Rare Opportunistic Yeast Pathogens: Diutina rugosa (syn. Candida rugosa) and Trichomonascus ciferrii (syn. Candida ciferrii).</title>
        <authorList>
            <person name="Mixao V."/>
            <person name="Saus E."/>
            <person name="Hansen A.P."/>
            <person name="Lass-Florl C."/>
            <person name="Gabaldon T."/>
        </authorList>
    </citation>
    <scope>NUCLEOTIDE SEQUENCE</scope>
    <source>
        <strain evidence="4">CBS 4856</strain>
    </source>
</reference>
<evidence type="ECO:0000256" key="3">
    <source>
        <dbReference type="ARBA" id="ARBA00023274"/>
    </source>
</evidence>
<comment type="similarity">
    <text evidence="1">Belongs to the universal ribosomal protein uS8 family.</text>
</comment>
<dbReference type="GO" id="GO:0006412">
    <property type="term" value="P:translation"/>
    <property type="evidence" value="ECO:0007669"/>
    <property type="project" value="InterPro"/>
</dbReference>
<dbReference type="GO" id="GO:0005840">
    <property type="term" value="C:ribosome"/>
    <property type="evidence" value="ECO:0007669"/>
    <property type="project" value="UniProtKB-KW"/>
</dbReference>
<dbReference type="InterPro" id="IPR000630">
    <property type="entry name" value="Ribosomal_uS8"/>
</dbReference>
<gene>
    <name evidence="4" type="ORF">TRICI_003813</name>
</gene>
<dbReference type="EMBL" id="SWFS01000283">
    <property type="protein sequence ID" value="KAA8911451.1"/>
    <property type="molecule type" value="Genomic_DNA"/>
</dbReference>
<evidence type="ECO:0000313" key="5">
    <source>
        <dbReference type="Proteomes" id="UP000761534"/>
    </source>
</evidence>
<dbReference type="InterPro" id="IPR035987">
    <property type="entry name" value="Ribosomal_uS8_sf"/>
</dbReference>
<evidence type="ECO:0000256" key="2">
    <source>
        <dbReference type="ARBA" id="ARBA00022980"/>
    </source>
</evidence>
<keyword evidence="3" id="KW-0687">Ribonucleoprotein</keyword>
<evidence type="ECO:0000256" key="1">
    <source>
        <dbReference type="ARBA" id="ARBA00006471"/>
    </source>
</evidence>
<dbReference type="GO" id="GO:0003735">
    <property type="term" value="F:structural constituent of ribosome"/>
    <property type="evidence" value="ECO:0007669"/>
    <property type="project" value="InterPro"/>
</dbReference>
<dbReference type="SUPFAM" id="SSF56047">
    <property type="entry name" value="Ribosomal protein S8"/>
    <property type="match status" value="1"/>
</dbReference>
<name>A0A642V251_9ASCO</name>